<dbReference type="InterPro" id="IPR044800">
    <property type="entry name" value="LEC2-like"/>
</dbReference>
<feature type="compositionally biased region" description="Polar residues" evidence="1">
    <location>
        <begin position="127"/>
        <end position="141"/>
    </location>
</feature>
<dbReference type="CDD" id="cd10017">
    <property type="entry name" value="B3_DNA"/>
    <property type="match status" value="1"/>
</dbReference>
<evidence type="ECO:0000256" key="1">
    <source>
        <dbReference type="SAM" id="MobiDB-lite"/>
    </source>
</evidence>
<evidence type="ECO:0000313" key="4">
    <source>
        <dbReference type="Proteomes" id="UP000886885"/>
    </source>
</evidence>
<evidence type="ECO:0000259" key="2">
    <source>
        <dbReference type="PROSITE" id="PS50863"/>
    </source>
</evidence>
<dbReference type="OrthoDB" id="954231at2759"/>
<dbReference type="PANTHER" id="PTHR31140:SF145">
    <property type="entry name" value="TF-B3 DOMAIN-CONTAINING PROTEIN"/>
    <property type="match status" value="1"/>
</dbReference>
<dbReference type="Pfam" id="PF02362">
    <property type="entry name" value="B3"/>
    <property type="match status" value="1"/>
</dbReference>
<feature type="domain" description="TF-B3" evidence="2">
    <location>
        <begin position="47"/>
        <end position="104"/>
    </location>
</feature>
<dbReference type="GO" id="GO:0003677">
    <property type="term" value="F:DNA binding"/>
    <property type="evidence" value="ECO:0007669"/>
    <property type="project" value="InterPro"/>
</dbReference>
<dbReference type="InterPro" id="IPR003340">
    <property type="entry name" value="B3_DNA-bd"/>
</dbReference>
<proteinExistence type="predicted"/>
<dbReference type="GO" id="GO:0003700">
    <property type="term" value="F:DNA-binding transcription factor activity"/>
    <property type="evidence" value="ECO:0007669"/>
    <property type="project" value="InterPro"/>
</dbReference>
<organism evidence="3 4">
    <name type="scientific">Populus tomentosa</name>
    <name type="common">Chinese white poplar</name>
    <dbReference type="NCBI Taxonomy" id="118781"/>
    <lineage>
        <taxon>Eukaryota</taxon>
        <taxon>Viridiplantae</taxon>
        <taxon>Streptophyta</taxon>
        <taxon>Embryophyta</taxon>
        <taxon>Tracheophyta</taxon>
        <taxon>Spermatophyta</taxon>
        <taxon>Magnoliopsida</taxon>
        <taxon>eudicotyledons</taxon>
        <taxon>Gunneridae</taxon>
        <taxon>Pentapetalae</taxon>
        <taxon>rosids</taxon>
        <taxon>fabids</taxon>
        <taxon>Malpighiales</taxon>
        <taxon>Salicaceae</taxon>
        <taxon>Saliceae</taxon>
        <taxon>Populus</taxon>
    </lineage>
</organism>
<dbReference type="PROSITE" id="PS50863">
    <property type="entry name" value="B3"/>
    <property type="match status" value="1"/>
</dbReference>
<reference evidence="3" key="1">
    <citation type="journal article" date="2020" name="bioRxiv">
        <title>Hybrid origin of Populus tomentosa Carr. identified through genome sequencing and phylogenomic analysis.</title>
        <authorList>
            <person name="An X."/>
            <person name="Gao K."/>
            <person name="Chen Z."/>
            <person name="Li J."/>
            <person name="Yang X."/>
            <person name="Yang X."/>
            <person name="Zhou J."/>
            <person name="Guo T."/>
            <person name="Zhao T."/>
            <person name="Huang S."/>
            <person name="Miao D."/>
            <person name="Khan W.U."/>
            <person name="Rao P."/>
            <person name="Ye M."/>
            <person name="Lei B."/>
            <person name="Liao W."/>
            <person name="Wang J."/>
            <person name="Ji L."/>
            <person name="Li Y."/>
            <person name="Guo B."/>
            <person name="Mustafa N.S."/>
            <person name="Li S."/>
            <person name="Yun Q."/>
            <person name="Keller S.R."/>
            <person name="Mao J."/>
            <person name="Zhang R."/>
            <person name="Strauss S.H."/>
        </authorList>
    </citation>
    <scope>NUCLEOTIDE SEQUENCE</scope>
    <source>
        <strain evidence="3">GM15</strain>
        <tissue evidence="3">Leaf</tissue>
    </source>
</reference>
<name>A0A8X8A4S2_POPTO</name>
<keyword evidence="4" id="KW-1185">Reference proteome</keyword>
<dbReference type="SMART" id="SM01019">
    <property type="entry name" value="B3"/>
    <property type="match status" value="1"/>
</dbReference>
<feature type="region of interest" description="Disordered" evidence="1">
    <location>
        <begin position="100"/>
        <end position="152"/>
    </location>
</feature>
<accession>A0A8X8A4S2</accession>
<dbReference type="EMBL" id="JAAWWB010000007">
    <property type="protein sequence ID" value="KAG6779987.1"/>
    <property type="molecule type" value="Genomic_DNA"/>
</dbReference>
<evidence type="ECO:0000313" key="3">
    <source>
        <dbReference type="EMBL" id="KAG6779987.1"/>
    </source>
</evidence>
<comment type="caution">
    <text evidence="3">The sequence shown here is derived from an EMBL/GenBank/DDBJ whole genome shotgun (WGS) entry which is preliminary data.</text>
</comment>
<gene>
    <name evidence="3" type="ORF">POTOM_016394</name>
</gene>
<dbReference type="AlphaFoldDB" id="A0A8X8A4S2"/>
<protein>
    <recommendedName>
        <fullName evidence="2">TF-B3 domain-containing protein</fullName>
    </recommendedName>
</protein>
<dbReference type="PANTHER" id="PTHR31140">
    <property type="entry name" value="B3 DOMAIN-CONTAINING TRANSCRIPTION FACTOR ABI3"/>
    <property type="match status" value="1"/>
</dbReference>
<sequence>MEQLFTKELSPTDTTHRLTVPAANLGDFEIPMGEHAINIEATDTIERQWIFRLSIRRDNNPNPRPVFTGQWIQFVNEKGLRAGDRIIFSRQQVEELKVIESETRSKGDANSAHRTKAQRQEPALTIVFTSSATSLQNQRQQTKNHRKMEDEQ</sequence>
<dbReference type="Proteomes" id="UP000886885">
    <property type="component" value="Chromosome 4A"/>
</dbReference>